<comment type="caution">
    <text evidence="2">The sequence shown here is derived from an EMBL/GenBank/DDBJ whole genome shotgun (WGS) entry which is preliminary data.</text>
</comment>
<feature type="compositionally biased region" description="Low complexity" evidence="1">
    <location>
        <begin position="573"/>
        <end position="597"/>
    </location>
</feature>
<organism evidence="2 3">
    <name type="scientific">Wenjunlia vitaminophila</name>
    <name type="common">Streptomyces vitaminophilus</name>
    <dbReference type="NCBI Taxonomy" id="76728"/>
    <lineage>
        <taxon>Bacteria</taxon>
        <taxon>Bacillati</taxon>
        <taxon>Actinomycetota</taxon>
        <taxon>Actinomycetes</taxon>
        <taxon>Kitasatosporales</taxon>
        <taxon>Streptomycetaceae</taxon>
        <taxon>Wenjunlia</taxon>
    </lineage>
</organism>
<gene>
    <name evidence="2" type="ORF">AQ490_22195</name>
</gene>
<dbReference type="InterPro" id="IPR027417">
    <property type="entry name" value="P-loop_NTPase"/>
</dbReference>
<dbReference type="EMBL" id="LLZU01000016">
    <property type="protein sequence ID" value="KRV49025.1"/>
    <property type="molecule type" value="Genomic_DNA"/>
</dbReference>
<accession>A0A0T6LSY8</accession>
<evidence type="ECO:0000313" key="2">
    <source>
        <dbReference type="EMBL" id="KRV49025.1"/>
    </source>
</evidence>
<feature type="region of interest" description="Disordered" evidence="1">
    <location>
        <begin position="189"/>
        <end position="269"/>
    </location>
</feature>
<dbReference type="OrthoDB" id="6951663at2"/>
<dbReference type="Gene3D" id="3.40.50.300">
    <property type="entry name" value="P-loop containing nucleotide triphosphate hydrolases"/>
    <property type="match status" value="1"/>
</dbReference>
<evidence type="ECO:0000313" key="3">
    <source>
        <dbReference type="Proteomes" id="UP000050867"/>
    </source>
</evidence>
<dbReference type="SUPFAM" id="SSF52540">
    <property type="entry name" value="P-loop containing nucleoside triphosphate hydrolases"/>
    <property type="match status" value="1"/>
</dbReference>
<feature type="region of interest" description="Disordered" evidence="1">
    <location>
        <begin position="457"/>
        <end position="597"/>
    </location>
</feature>
<name>A0A0T6LSY8_WENVI</name>
<feature type="region of interest" description="Disordered" evidence="1">
    <location>
        <begin position="815"/>
        <end position="835"/>
    </location>
</feature>
<feature type="compositionally biased region" description="Low complexity" evidence="1">
    <location>
        <begin position="234"/>
        <end position="244"/>
    </location>
</feature>
<evidence type="ECO:0000256" key="1">
    <source>
        <dbReference type="SAM" id="MobiDB-lite"/>
    </source>
</evidence>
<dbReference type="Proteomes" id="UP000050867">
    <property type="component" value="Unassembled WGS sequence"/>
</dbReference>
<dbReference type="eggNOG" id="COG1672">
    <property type="taxonomic scope" value="Bacteria"/>
</dbReference>
<feature type="compositionally biased region" description="Polar residues" evidence="1">
    <location>
        <begin position="505"/>
        <end position="516"/>
    </location>
</feature>
<feature type="compositionally biased region" description="Polar residues" evidence="1">
    <location>
        <begin position="463"/>
        <end position="479"/>
    </location>
</feature>
<proteinExistence type="predicted"/>
<feature type="compositionally biased region" description="Basic and acidic residues" evidence="1">
    <location>
        <begin position="560"/>
        <end position="571"/>
    </location>
</feature>
<dbReference type="STRING" id="76728.AQ490_22195"/>
<reference evidence="2 3" key="1">
    <citation type="submission" date="2015-10" db="EMBL/GenBank/DDBJ databases">
        <title>Draft genome sequence of pyrrolomycin-producing Streptomyces vitaminophilus.</title>
        <authorList>
            <person name="Graham D.E."/>
            <person name="Mahan K.M."/>
            <person name="Klingeman D.M."/>
            <person name="Hettich R.L."/>
            <person name="Parry R.J."/>
        </authorList>
    </citation>
    <scope>NUCLEOTIDE SEQUENCE [LARGE SCALE GENOMIC DNA]</scope>
    <source>
        <strain evidence="2 3">ATCC 31673</strain>
    </source>
</reference>
<sequence length="2070" mass="225486">MHDRYRVIAQPPLSPPGTPVHLLEDLARALNALETPVCDALGVLTTDEVALAFTSLFMGERKLLLRELGIPLTTPRKPSKSLCGDVLSRLQREACKKACACPAQGLTSRVIEDVAMAAWQHDERLETTDPCQRWSPNLVRLAVFAWCEASAVDARALVWLASQGWLGVTAAPAQLETLREAAARVVEATPQAVPGQGHQSRTRTGQPVAPREEGAHAGSDVQPASATTPDHEASGSPVAAAPSPRDTAPTGMPSDQDATDNGERHEPGAVMEPGAALDHLTALVVAARGAVRRVDDAVTGGLPPATNDLGALGALPAAYAQVNQALEAVGIKGVECRLDTLAEAVAAHCSERDRDRAVREALRRLLTMECPADAALTAVLETALGHARDLLDTSSWETGAQRRAAALVALVELVELREQPREKEQVEALRQQVGMGLPDCALVALRYEELFLPETGRSIDARPTSSGAQEQQSCRSEPTSIPEDWPVPSPESQAAPADAPERSALTPSNGTHQPTHLSPPGTQEGHGTNDREMTGPAEPTGGRDPEPAGLTTVRQPDNAGRGDEEPSKDSDDSPTSPAAGEPESAPSESAAEPETPGFDVDDVIARLVTEGRFGLAAHLSKAAGRSAAEEAALRLAAVCTGLRPGYTSGSRLVEEVLQNWDAADARATEGVELVALPALIRAALLTGEHVAGAQLKALAPRLPNGLSAVAVAVADRALNGAMLIAPPMAVIMTMTEFEAERREIADVARGLLKTQRLRFHRATEIAKEWLRPTGILGSTLRAVIDADPQADAQAETQMRETIERWSRLSDIHSEIDRMDQKRRKDHGSSSRVLQGSGRQDLVNLVQRTVECAKAWLELSQSPRSRAATDNEWAVREISEMRQAVLTALPRAVADTEEMARRRATLPAAAARAARDALQDLRPELERGTPDRTTTGWIDPRQALDMELLKVPLPPGASPTCQDLLEAVGRTWDEALELQLEHDAFGAARAILDLAGCGLPAPLIVHYDPSWPSRLSEAEEVRRLELSARHEELVAALRQARFDSAVSDEQDVALQELLADGHPKAEDGSSRELHVVRVILDKVSELLPRHRDEAAARLRARLDALPAITAEQRAQAQRHLDAGQLATAADVIYFLELGEPVPETRSEKSHLSDFFPAVPDRLPKGITGDLIETIRERDRHPHLSALDYRHLSEDEAVRAANALDGWRRLASTKAAQRRSMDIHELLLPALSLLGYEAGSARLRDDLPRTEEYIFAEVSKVQLNGRAWVPAFGSEILEQGRRLRLMLLWGRPAAELLLSQAAKDPSGESLLVLYFGTLGSSARAALAANSTARPTLLVVDDAALAYIAARGNRQVSATTEVLLPFSGVNPYRKDKRGRISREMFYGRDAERKSIIDPEGTQIIFGGRGLGKSALLNDAGERFREQQPGYHHSVYVNLDRHNIGGGAALGADAIWAVLAQELSGRGLDVLPQQQRRKARVTDPHQRVCDGVKNWLAVDPRRRLLVLLDECDRFFETDAPQCAQTRRLRVLCEETRNRFKVVFAGLHSVQRYTRLARNGPYSHLAQTPTVVGPLAPQFAADLLLLPMRALGFEFADMDLVNRVLGYCSYQPFLLQMFGSRLVEVMQRRRTRGVAGPPYTIEAADVEAVESDHSLRADITAAFKDTLNLDDRYRVIANVLADYARHYGLERRLTDVELREECASWWNAGFAHLDSEGFRAYLQEMVGLGVLAPNHDGRGWHLRGPNALRMIGTQQEIVAQLNSAASECELEDVLVLEGRPDLPNRRPAPLTVNQIDDLLGSHTNQTRVVLGTAATGVSDVADALRAVTSRVPGWSAPAIGSTKVFRQQLVSGQAGERRVVISDLAHKEVNVDNCREALELARTLLPSRSGVTRAVVLIAGTDQFGLWRDLLTGSNGSALTVALRRHDRRSLRSWAQRSETFHTDDRLNRLVEVTGGWPMLLDRALDLYAEQGNQDEALHLLAAELQQKELSVELVTASGLAIDPVVVATYQALDAERATGWESEDYLLTVAEYHGVRKEDAVWACACLEAIQALERDGSRLRMEPVLRGCWSRRG</sequence>
<dbReference type="RefSeq" id="WP_018384842.1">
    <property type="nucleotide sequence ID" value="NZ_LLZU01000016.1"/>
</dbReference>
<protein>
    <submittedName>
        <fullName evidence="2">Uncharacterized protein</fullName>
    </submittedName>
</protein>
<keyword evidence="3" id="KW-1185">Reference proteome</keyword>